<dbReference type="RefSeq" id="WP_049644021.1">
    <property type="nucleotide sequence ID" value="NZ_LFTY01000002.1"/>
</dbReference>
<dbReference type="EMBL" id="LFTY01000002">
    <property type="protein sequence ID" value="KMW58411.1"/>
    <property type="molecule type" value="Genomic_DNA"/>
</dbReference>
<dbReference type="InterPro" id="IPR000387">
    <property type="entry name" value="Tyr_Pase_dom"/>
</dbReference>
<evidence type="ECO:0000313" key="3">
    <source>
        <dbReference type="Proteomes" id="UP000037178"/>
    </source>
</evidence>
<dbReference type="STRING" id="1675527.AIOL_003384"/>
<reference evidence="2 3" key="1">
    <citation type="submission" date="2015-06" db="EMBL/GenBank/DDBJ databases">
        <title>Draft genome sequence of an Alphaproteobacteria species associated to the Mediterranean sponge Oscarella lobularis.</title>
        <authorList>
            <person name="Jourda C."/>
            <person name="Santini S."/>
            <person name="Claverie J.-M."/>
        </authorList>
    </citation>
    <scope>NUCLEOTIDE SEQUENCE [LARGE SCALE GENOMIC DNA]</scope>
    <source>
        <strain evidence="2">IGS</strain>
    </source>
</reference>
<comment type="caution">
    <text evidence="2">The sequence shown here is derived from an EMBL/GenBank/DDBJ whole genome shotgun (WGS) entry which is preliminary data.</text>
</comment>
<dbReference type="Proteomes" id="UP000037178">
    <property type="component" value="Unassembled WGS sequence"/>
</dbReference>
<dbReference type="PROSITE" id="PS50056">
    <property type="entry name" value="TYR_PHOSPHATASE_2"/>
    <property type="match status" value="1"/>
</dbReference>
<dbReference type="AlphaFoldDB" id="A0A0J9E6V9"/>
<name>A0A0J9E6V9_9RHOB</name>
<sequence>MRALIQRIHEIEKRFSRSFGKSISTPSARRAAWWHFYLSDHGILRGLWTNQFEIAPGVWRSNQPSPARLRRLHGQGIRTILNLRGADDFSFYLFEREACAKLGIALIDHKIYARYLVSRETFLELFEIFDRLERPFLLHCKSGADRAGLVSALWLLDQEGASVAQAKKMLSLRYAHLKRTKTGLMDHVLDAYEADTASAPMPIRQWFAEAYDNEALTAEFFAKMGWEG</sequence>
<dbReference type="InterPro" id="IPR055214">
    <property type="entry name" value="PTP-NADK"/>
</dbReference>
<proteinExistence type="predicted"/>
<accession>A0A0J9E6V9</accession>
<evidence type="ECO:0000259" key="1">
    <source>
        <dbReference type="PROSITE" id="PS50056"/>
    </source>
</evidence>
<gene>
    <name evidence="2" type="ORF">AIOL_003384</name>
</gene>
<dbReference type="Gene3D" id="3.90.190.10">
    <property type="entry name" value="Protein tyrosine phosphatase superfamily"/>
    <property type="match status" value="1"/>
</dbReference>
<dbReference type="Pfam" id="PF22741">
    <property type="entry name" value="PTP-NADK"/>
    <property type="match status" value="1"/>
</dbReference>
<protein>
    <recommendedName>
        <fullName evidence="1">Tyrosine specific protein phosphatases domain-containing protein</fullName>
    </recommendedName>
</protein>
<feature type="domain" description="Tyrosine specific protein phosphatases" evidence="1">
    <location>
        <begin position="120"/>
        <end position="185"/>
    </location>
</feature>
<dbReference type="PATRIC" id="fig|1675527.3.peg.3540"/>
<organism evidence="2 3">
    <name type="scientific">Candidatus Rhodobacter oscarellae</name>
    <dbReference type="NCBI Taxonomy" id="1675527"/>
    <lineage>
        <taxon>Bacteria</taxon>
        <taxon>Pseudomonadati</taxon>
        <taxon>Pseudomonadota</taxon>
        <taxon>Alphaproteobacteria</taxon>
        <taxon>Rhodobacterales</taxon>
        <taxon>Rhodobacter group</taxon>
        <taxon>Rhodobacter</taxon>
    </lineage>
</organism>
<dbReference type="SUPFAM" id="SSF52799">
    <property type="entry name" value="(Phosphotyrosine protein) phosphatases II"/>
    <property type="match status" value="1"/>
</dbReference>
<keyword evidence="3" id="KW-1185">Reference proteome</keyword>
<dbReference type="OrthoDB" id="9814896at2"/>
<evidence type="ECO:0000313" key="2">
    <source>
        <dbReference type="EMBL" id="KMW58411.1"/>
    </source>
</evidence>
<dbReference type="InterPro" id="IPR029021">
    <property type="entry name" value="Prot-tyrosine_phosphatase-like"/>
</dbReference>